<evidence type="ECO:0000256" key="1">
    <source>
        <dbReference type="ARBA" id="ARBA00005254"/>
    </source>
</evidence>
<dbReference type="Proteomes" id="UP000630594">
    <property type="component" value="Unassembled WGS sequence"/>
</dbReference>
<feature type="domain" description="MaoC-like" evidence="2">
    <location>
        <begin position="178"/>
        <end position="253"/>
    </location>
</feature>
<organism evidence="4 5">
    <name type="scientific">Nocardioides daphniae</name>
    <dbReference type="NCBI Taxonomy" id="402297"/>
    <lineage>
        <taxon>Bacteria</taxon>
        <taxon>Bacillati</taxon>
        <taxon>Actinomycetota</taxon>
        <taxon>Actinomycetes</taxon>
        <taxon>Propionibacteriales</taxon>
        <taxon>Nocardioidaceae</taxon>
        <taxon>Nocardioides</taxon>
    </lineage>
</organism>
<reference evidence="6" key="3">
    <citation type="journal article" date="2019" name="Int. J. Syst. Evol. Microbiol.">
        <title>The Global Catalogue of Microorganisms (GCM) 10K type strain sequencing project: providing services to taxonomists for standard genome sequencing and annotation.</title>
        <authorList>
            <consortium name="The Broad Institute Genomics Platform"/>
            <consortium name="The Broad Institute Genome Sequencing Center for Infectious Disease"/>
            <person name="Wu L."/>
            <person name="Ma J."/>
        </authorList>
    </citation>
    <scope>NUCLEOTIDE SEQUENCE [LARGE SCALE GENOMIC DNA]</scope>
    <source>
        <strain evidence="6">CCM 7403</strain>
    </source>
</reference>
<dbReference type="EMBL" id="BMCK01000002">
    <property type="protein sequence ID" value="GGD19764.1"/>
    <property type="molecule type" value="Genomic_DNA"/>
</dbReference>
<dbReference type="Gene3D" id="3.10.129.10">
    <property type="entry name" value="Hotdog Thioesterase"/>
    <property type="match status" value="1"/>
</dbReference>
<reference evidence="3" key="5">
    <citation type="submission" date="2024-05" db="EMBL/GenBank/DDBJ databases">
        <authorList>
            <person name="Sun Q."/>
            <person name="Sedlacek I."/>
        </authorList>
    </citation>
    <scope>NUCLEOTIDE SEQUENCE</scope>
    <source>
        <strain evidence="3">CCM 7403</strain>
    </source>
</reference>
<dbReference type="RefSeq" id="WP_135832161.1">
    <property type="nucleotide sequence ID" value="NZ_BMCK01000002.1"/>
</dbReference>
<dbReference type="InterPro" id="IPR002539">
    <property type="entry name" value="MaoC-like_dom"/>
</dbReference>
<evidence type="ECO:0000313" key="4">
    <source>
        <dbReference type="EMBL" id="QCC77115.1"/>
    </source>
</evidence>
<evidence type="ECO:0000313" key="6">
    <source>
        <dbReference type="Proteomes" id="UP000630594"/>
    </source>
</evidence>
<evidence type="ECO:0000313" key="5">
    <source>
        <dbReference type="Proteomes" id="UP000297025"/>
    </source>
</evidence>
<dbReference type="PANTHER" id="PTHR43841:SF1">
    <property type="entry name" value="3-HYDROXYACYL-THIOESTER DEHYDRATASE X"/>
    <property type="match status" value="1"/>
</dbReference>
<evidence type="ECO:0000313" key="3">
    <source>
        <dbReference type="EMBL" id="GGD19764.1"/>
    </source>
</evidence>
<proteinExistence type="inferred from homology"/>
<comment type="similarity">
    <text evidence="1">Belongs to the enoyl-CoA hydratase/isomerase family.</text>
</comment>
<dbReference type="AlphaFoldDB" id="A0A4P7UCN5"/>
<evidence type="ECO:0000259" key="2">
    <source>
        <dbReference type="Pfam" id="PF01575"/>
    </source>
</evidence>
<dbReference type="EMBL" id="CP038462">
    <property type="protein sequence ID" value="QCC77115.1"/>
    <property type="molecule type" value="Genomic_DNA"/>
</dbReference>
<gene>
    <name evidence="4" type="ORF">E2C04_07640</name>
    <name evidence="3" type="ORF">GCM10007231_18680</name>
</gene>
<sequence>MGALTHLGRAALPSVPGVNQLPGIRKVRPEQFSGVTVRTPARAIDAGHVARYAAVCGFPAKDTVPVTYPHLLTFGAQMEVMASPDFPWPAMGSVHLENTITSHRPISPTETLGVEVSVATTRPHAKGTVVDFVSTITAGDEVVWESVSAYLVRGRSREDAPHGMSFEAPEGRITWRLDEGLGRRYGAVSGDLNPIHLYPLTARALGFKRQIAHGMWTKARCVAAIENRLPDAVRIEAAFKKPVFLPATVAYGVDGSGDDWRFALRNPRDGAPHVLGRATAL</sequence>
<accession>A0A4P7UCN5</accession>
<reference evidence="3" key="2">
    <citation type="journal article" date="2014" name="Int. J. Syst. Evol. Microbiol.">
        <title>Complete genome of a new Firmicutes species belonging to the dominant human colonic microbiota ('Ruminococcus bicirculans') reveals two chromosomes and a selective capacity to utilize plant glucans.</title>
        <authorList>
            <consortium name="NISC Comparative Sequencing Program"/>
            <person name="Wegmann U."/>
            <person name="Louis P."/>
            <person name="Goesmann A."/>
            <person name="Henrissat B."/>
            <person name="Duncan S.H."/>
            <person name="Flint H.J."/>
        </authorList>
    </citation>
    <scope>NUCLEOTIDE SEQUENCE</scope>
    <source>
        <strain evidence="3">CCM 7403</strain>
    </source>
</reference>
<dbReference type="OrthoDB" id="9774179at2"/>
<name>A0A4P7UCN5_9ACTN</name>
<reference evidence="4" key="4">
    <citation type="submission" date="2019-03" db="EMBL/GenBank/DDBJ databases">
        <authorList>
            <person name="Huang Y."/>
        </authorList>
    </citation>
    <scope>NUCLEOTIDE SEQUENCE</scope>
    <source>
        <strain evidence="4">JCM 16608</strain>
    </source>
</reference>
<dbReference type="KEGG" id="ndp:E2C04_07640"/>
<dbReference type="InterPro" id="IPR029069">
    <property type="entry name" value="HotDog_dom_sf"/>
</dbReference>
<keyword evidence="6" id="KW-1185">Reference proteome</keyword>
<dbReference type="SUPFAM" id="SSF54637">
    <property type="entry name" value="Thioesterase/thiol ester dehydrase-isomerase"/>
    <property type="match status" value="2"/>
</dbReference>
<dbReference type="Pfam" id="PF01575">
    <property type="entry name" value="MaoC_dehydratas"/>
    <property type="match status" value="1"/>
</dbReference>
<dbReference type="PANTHER" id="PTHR43841">
    <property type="entry name" value="3-HYDROXYACYL-THIOESTER DEHYDRATASE HTDX-RELATED"/>
    <property type="match status" value="1"/>
</dbReference>
<reference evidence="4 5" key="1">
    <citation type="journal article" date="2008" name="Int. J. Syst. Evol. Microbiol.">
        <title>Nocardioides daphniae sp. nov., isolated from Daphnia cucullata (Crustacea: Cladocera).</title>
        <authorList>
            <person name="Toth E.M."/>
            <person name="Keki Z."/>
            <person name="Homonnay Z.G."/>
            <person name="Borsodi A.K."/>
            <person name="Marialigeti K."/>
            <person name="Schumann P."/>
        </authorList>
    </citation>
    <scope>NUCLEOTIDE SEQUENCE [LARGE SCALE GENOMIC DNA]</scope>
    <source>
        <strain evidence="4 5">JCM 16608</strain>
    </source>
</reference>
<dbReference type="Proteomes" id="UP000297025">
    <property type="component" value="Chromosome"/>
</dbReference>
<protein>
    <recommendedName>
        <fullName evidence="2">MaoC-like domain-containing protein</fullName>
    </recommendedName>
</protein>